<reference evidence="2 3" key="1">
    <citation type="journal article" date="2021" name="Plant Biotechnol. J.">
        <title>Multi-omics assisted identification of the key and species-specific regulatory components of drought-tolerant mechanisms in Gossypium stocksii.</title>
        <authorList>
            <person name="Yu D."/>
            <person name="Ke L."/>
            <person name="Zhang D."/>
            <person name="Wu Y."/>
            <person name="Sun Y."/>
            <person name="Mei J."/>
            <person name="Sun J."/>
            <person name="Sun Y."/>
        </authorList>
    </citation>
    <scope>NUCLEOTIDE SEQUENCE [LARGE SCALE GENOMIC DNA]</scope>
    <source>
        <strain evidence="3">cv. E1</strain>
        <tissue evidence="2">Leaf</tissue>
    </source>
</reference>
<feature type="transmembrane region" description="Helical" evidence="1">
    <location>
        <begin position="103"/>
        <end position="123"/>
    </location>
</feature>
<accession>A0A9D3ZQW7</accession>
<gene>
    <name evidence="2" type="ORF">J1N35_034640</name>
</gene>
<dbReference type="PANTHER" id="PTHR33116">
    <property type="entry name" value="REVERSE TRANSCRIPTASE ZINC-BINDING DOMAIN-CONTAINING PROTEIN-RELATED-RELATED"/>
    <property type="match status" value="1"/>
</dbReference>
<keyword evidence="1" id="KW-1133">Transmembrane helix</keyword>
<keyword evidence="1" id="KW-0472">Membrane</keyword>
<dbReference type="Proteomes" id="UP000828251">
    <property type="component" value="Unassembled WGS sequence"/>
</dbReference>
<evidence type="ECO:0000313" key="3">
    <source>
        <dbReference type="Proteomes" id="UP000828251"/>
    </source>
</evidence>
<evidence type="ECO:0000313" key="2">
    <source>
        <dbReference type="EMBL" id="KAH1056575.1"/>
    </source>
</evidence>
<keyword evidence="1" id="KW-0812">Transmembrane</keyword>
<name>A0A9D3ZQW7_9ROSI</name>
<dbReference type="PANTHER" id="PTHR33116:SF86">
    <property type="entry name" value="REVERSE TRANSCRIPTASE DOMAIN-CONTAINING PROTEIN"/>
    <property type="match status" value="1"/>
</dbReference>
<keyword evidence="3" id="KW-1185">Reference proteome</keyword>
<dbReference type="EMBL" id="JAIQCV010000010">
    <property type="protein sequence ID" value="KAH1056575.1"/>
    <property type="molecule type" value="Genomic_DNA"/>
</dbReference>
<dbReference type="AlphaFoldDB" id="A0A9D3ZQW7"/>
<comment type="caution">
    <text evidence="2">The sequence shown here is derived from an EMBL/GenBank/DDBJ whole genome shotgun (WGS) entry which is preliminary data.</text>
</comment>
<organism evidence="2 3">
    <name type="scientific">Gossypium stocksii</name>
    <dbReference type="NCBI Taxonomy" id="47602"/>
    <lineage>
        <taxon>Eukaryota</taxon>
        <taxon>Viridiplantae</taxon>
        <taxon>Streptophyta</taxon>
        <taxon>Embryophyta</taxon>
        <taxon>Tracheophyta</taxon>
        <taxon>Spermatophyta</taxon>
        <taxon>Magnoliopsida</taxon>
        <taxon>eudicotyledons</taxon>
        <taxon>Gunneridae</taxon>
        <taxon>Pentapetalae</taxon>
        <taxon>rosids</taxon>
        <taxon>malvids</taxon>
        <taxon>Malvales</taxon>
        <taxon>Malvaceae</taxon>
        <taxon>Malvoideae</taxon>
        <taxon>Gossypium</taxon>
    </lineage>
</organism>
<protein>
    <submittedName>
        <fullName evidence="2">Uncharacterized protein</fullName>
    </submittedName>
</protein>
<proteinExistence type="predicted"/>
<evidence type="ECO:0000256" key="1">
    <source>
        <dbReference type="SAM" id="Phobius"/>
    </source>
</evidence>
<sequence length="127" mass="14506">MHCVSSISTRVVWNGKVTDSFILSRGLREGHKVSVQKTKIYFLKNVKDDLKQQLSDNLGFARVNDLGKYLSVPLLHQMVSKGTYQYLIQKLQQKLLKWKTKTLSLAGHITLVKLILLALPMYAMQSM</sequence>